<keyword evidence="2" id="KW-0808">Transferase</keyword>
<dbReference type="InterPro" id="IPR000182">
    <property type="entry name" value="GNAT_dom"/>
</dbReference>
<dbReference type="SUPFAM" id="SSF55729">
    <property type="entry name" value="Acyl-CoA N-acyltransferases (Nat)"/>
    <property type="match status" value="1"/>
</dbReference>
<dbReference type="EC" id="2.3.1.202" evidence="2"/>
<name>A0ABU3P4E8_9FIRM</name>
<dbReference type="PANTHER" id="PTHR43415:SF3">
    <property type="entry name" value="GNAT-FAMILY ACETYLTRANSFERASE"/>
    <property type="match status" value="1"/>
</dbReference>
<gene>
    <name evidence="2" type="primary">pseH</name>
    <name evidence="2" type="ORF">Q4T40_21990</name>
</gene>
<comment type="caution">
    <text evidence="2">The sequence shown here is derived from an EMBL/GenBank/DDBJ whole genome shotgun (WGS) entry which is preliminary data.</text>
</comment>
<dbReference type="InterPro" id="IPR020036">
    <property type="entry name" value="PseH"/>
</dbReference>
<protein>
    <submittedName>
        <fullName evidence="2">UDP-4-amino-4, 6-dideoxy-N-acetyl-beta-L-altrosamine N-acetyltransferase</fullName>
        <ecNumber evidence="2">2.3.1.202</ecNumber>
    </submittedName>
</protein>
<evidence type="ECO:0000313" key="3">
    <source>
        <dbReference type="Proteomes" id="UP001254848"/>
    </source>
</evidence>
<keyword evidence="3" id="KW-1185">Reference proteome</keyword>
<dbReference type="RefSeq" id="WP_413782352.1">
    <property type="nucleotide sequence ID" value="NZ_JAUOZS010000001.1"/>
</dbReference>
<dbReference type="GO" id="GO:0016746">
    <property type="term" value="F:acyltransferase activity"/>
    <property type="evidence" value="ECO:0007669"/>
    <property type="project" value="UniProtKB-KW"/>
</dbReference>
<dbReference type="InterPro" id="IPR016181">
    <property type="entry name" value="Acyl_CoA_acyltransferase"/>
</dbReference>
<dbReference type="EMBL" id="JAUOZS010000001">
    <property type="protein sequence ID" value="MDT8903912.1"/>
    <property type="molecule type" value="Genomic_DNA"/>
</dbReference>
<dbReference type="Proteomes" id="UP001254848">
    <property type="component" value="Unassembled WGS sequence"/>
</dbReference>
<dbReference type="PROSITE" id="PS51186">
    <property type="entry name" value="GNAT"/>
    <property type="match status" value="1"/>
</dbReference>
<accession>A0ABU3P4E8</accession>
<organism evidence="2 3">
    <name type="scientific">Anaeroselena agilis</name>
    <dbReference type="NCBI Taxonomy" id="3063788"/>
    <lineage>
        <taxon>Bacteria</taxon>
        <taxon>Bacillati</taxon>
        <taxon>Bacillota</taxon>
        <taxon>Negativicutes</taxon>
        <taxon>Acetonemataceae</taxon>
        <taxon>Anaeroselena</taxon>
    </lineage>
</organism>
<dbReference type="Gene3D" id="3.40.630.30">
    <property type="match status" value="1"/>
</dbReference>
<evidence type="ECO:0000313" key="2">
    <source>
        <dbReference type="EMBL" id="MDT8903912.1"/>
    </source>
</evidence>
<dbReference type="PANTHER" id="PTHR43415">
    <property type="entry name" value="SPERMIDINE N(1)-ACETYLTRANSFERASE"/>
    <property type="match status" value="1"/>
</dbReference>
<dbReference type="NCBIfam" id="TIGR03585">
    <property type="entry name" value="PseH"/>
    <property type="match status" value="1"/>
</dbReference>
<proteinExistence type="predicted"/>
<dbReference type="Pfam" id="PF13302">
    <property type="entry name" value="Acetyltransf_3"/>
    <property type="match status" value="1"/>
</dbReference>
<keyword evidence="2" id="KW-0012">Acyltransferase</keyword>
<reference evidence="2 3" key="1">
    <citation type="submission" date="2023-07" db="EMBL/GenBank/DDBJ databases">
        <title>The novel representative of Negativicutes class, Anaeroselena agilis gen. nov. sp. nov.</title>
        <authorList>
            <person name="Prokofeva M.I."/>
            <person name="Elcheninov A.G."/>
            <person name="Klyukina A."/>
            <person name="Kublanov I.V."/>
            <person name="Frolov E.N."/>
            <person name="Podosokorskaya O.A."/>
        </authorList>
    </citation>
    <scope>NUCLEOTIDE SEQUENCE [LARGE SCALE GENOMIC DNA]</scope>
    <source>
        <strain evidence="2 3">4137-cl</strain>
    </source>
</reference>
<feature type="domain" description="N-acetyltransferase" evidence="1">
    <location>
        <begin position="7"/>
        <end position="163"/>
    </location>
</feature>
<sequence>MLRYEDCTLRPIAESDLDIMLAWRNLPAIRHNMFNDHTITPEEHRAWFERAQNSRLSRHLLFLHRDRPLGAVNIRGIDRVNGRCIWGFYIGDPDAPRGSGTAMACLALDHIFGDLGMRKICSEAFAFNDASVNYHRKLGFREEGRLRAHQIKQGKYEDIIIFGLFRPEWEETRPRLLETLREVSRNG</sequence>
<evidence type="ECO:0000259" key="1">
    <source>
        <dbReference type="PROSITE" id="PS51186"/>
    </source>
</evidence>